<evidence type="ECO:0000256" key="2">
    <source>
        <dbReference type="ARBA" id="ARBA00022857"/>
    </source>
</evidence>
<evidence type="ECO:0000313" key="5">
    <source>
        <dbReference type="Proteomes" id="UP001219568"/>
    </source>
</evidence>
<dbReference type="PANTHER" id="PTHR42748:SF7">
    <property type="entry name" value="NMRA LIKE REDOX SENSOR 1-RELATED"/>
    <property type="match status" value="1"/>
</dbReference>
<evidence type="ECO:0000259" key="3">
    <source>
        <dbReference type="Pfam" id="PF05368"/>
    </source>
</evidence>
<dbReference type="InterPro" id="IPR051164">
    <property type="entry name" value="NmrA-like_oxidored"/>
</dbReference>
<dbReference type="InterPro" id="IPR036291">
    <property type="entry name" value="NAD(P)-bd_dom_sf"/>
</dbReference>
<feature type="domain" description="NmrA-like" evidence="3">
    <location>
        <begin position="3"/>
        <end position="254"/>
    </location>
</feature>
<organism evidence="4 5">
    <name type="scientific">Penicillium canescens</name>
    <dbReference type="NCBI Taxonomy" id="5083"/>
    <lineage>
        <taxon>Eukaryota</taxon>
        <taxon>Fungi</taxon>
        <taxon>Dikarya</taxon>
        <taxon>Ascomycota</taxon>
        <taxon>Pezizomycotina</taxon>
        <taxon>Eurotiomycetes</taxon>
        <taxon>Eurotiomycetidae</taxon>
        <taxon>Eurotiales</taxon>
        <taxon>Aspergillaceae</taxon>
        <taxon>Penicillium</taxon>
    </lineage>
</organism>
<evidence type="ECO:0000313" key="4">
    <source>
        <dbReference type="EMBL" id="KAJ6027190.1"/>
    </source>
</evidence>
<comment type="caution">
    <text evidence="4">The sequence shown here is derived from an EMBL/GenBank/DDBJ whole genome shotgun (WGS) entry which is preliminary data.</text>
</comment>
<dbReference type="Gene3D" id="3.90.25.10">
    <property type="entry name" value="UDP-galactose 4-epimerase, domain 1"/>
    <property type="match status" value="1"/>
</dbReference>
<keyword evidence="5" id="KW-1185">Reference proteome</keyword>
<dbReference type="Pfam" id="PF05368">
    <property type="entry name" value="NmrA"/>
    <property type="match status" value="1"/>
</dbReference>
<name>A0AAD6N3I8_PENCN</name>
<dbReference type="InterPro" id="IPR008030">
    <property type="entry name" value="NmrA-like"/>
</dbReference>
<dbReference type="EMBL" id="JAQJZL010000015">
    <property type="protein sequence ID" value="KAJ6027190.1"/>
    <property type="molecule type" value="Genomic_DNA"/>
</dbReference>
<dbReference type="PANTHER" id="PTHR42748">
    <property type="entry name" value="NITROGEN METABOLITE REPRESSION PROTEIN NMRA FAMILY MEMBER"/>
    <property type="match status" value="1"/>
</dbReference>
<reference evidence="4" key="2">
    <citation type="submission" date="2023-01" db="EMBL/GenBank/DDBJ databases">
        <authorList>
            <person name="Petersen C."/>
        </authorList>
    </citation>
    <scope>NUCLEOTIDE SEQUENCE</scope>
    <source>
        <strain evidence="4">IBT 15450</strain>
    </source>
</reference>
<protein>
    <recommendedName>
        <fullName evidence="3">NmrA-like domain-containing protein</fullName>
    </recommendedName>
</protein>
<dbReference type="Gene3D" id="3.40.50.720">
    <property type="entry name" value="NAD(P)-binding Rossmann-like Domain"/>
    <property type="match status" value="1"/>
</dbReference>
<dbReference type="SUPFAM" id="SSF51735">
    <property type="entry name" value="NAD(P)-binding Rossmann-fold domains"/>
    <property type="match status" value="1"/>
</dbReference>
<sequence length="331" mass="36325">MTRITVIGATGNQGGSIARSLLQNPSFQVRAITRNSSSSASQKLSAAGAEVFQADGFNPEEMRAAFADTWGAFININSDDKVFTIPDGPNEYDMGKTMVDAAAQAGVKHLVFSSAASCTEMTGGKVQMKAMDMKNKIEKYAQQCGHFETFIPIGAGWFFENFLSKEAAPVFGGFPHFSNAEGIRTFRVPYWGGEERVPFLSISDDFGDIVQGIFLEPTRWNGHFVHGISAIRSFSQLVEQFEQVTGHKSRLDPILPSWEAFDTHGIHELEDVKLMFGFTQTTGGLYFATPSENDTAAVLKKVTGQALGRPVDQQELVTAEAWFQARVDYFA</sequence>
<dbReference type="AlphaFoldDB" id="A0AAD6N3I8"/>
<reference evidence="4" key="1">
    <citation type="journal article" date="2023" name="IMA Fungus">
        <title>Comparative genomic study of the Penicillium genus elucidates a diverse pangenome and 15 lateral gene transfer events.</title>
        <authorList>
            <person name="Petersen C."/>
            <person name="Sorensen T."/>
            <person name="Nielsen M.R."/>
            <person name="Sondergaard T.E."/>
            <person name="Sorensen J.L."/>
            <person name="Fitzpatrick D.A."/>
            <person name="Frisvad J.C."/>
            <person name="Nielsen K.L."/>
        </authorList>
    </citation>
    <scope>NUCLEOTIDE SEQUENCE</scope>
    <source>
        <strain evidence="4">IBT 15450</strain>
    </source>
</reference>
<proteinExistence type="inferred from homology"/>
<evidence type="ECO:0000256" key="1">
    <source>
        <dbReference type="ARBA" id="ARBA00006328"/>
    </source>
</evidence>
<dbReference type="GO" id="GO:0005634">
    <property type="term" value="C:nucleus"/>
    <property type="evidence" value="ECO:0007669"/>
    <property type="project" value="TreeGrafter"/>
</dbReference>
<gene>
    <name evidence="4" type="ORF">N7460_012007</name>
</gene>
<dbReference type="CDD" id="cd05251">
    <property type="entry name" value="NmrA_like_SDR_a"/>
    <property type="match status" value="1"/>
</dbReference>
<comment type="similarity">
    <text evidence="1">Belongs to the NmrA-type oxidoreductase family.</text>
</comment>
<keyword evidence="2" id="KW-0521">NADP</keyword>
<dbReference type="Proteomes" id="UP001219568">
    <property type="component" value="Unassembled WGS sequence"/>
</dbReference>
<accession>A0AAD6N3I8</accession>